<dbReference type="OrthoDB" id="263560at2759"/>
<dbReference type="OMA" id="LAKDEWF"/>
<evidence type="ECO:0000256" key="4">
    <source>
        <dbReference type="ARBA" id="ARBA00022552"/>
    </source>
</evidence>
<dbReference type="Pfam" id="PF10273">
    <property type="entry name" value="WGG"/>
    <property type="match status" value="1"/>
</dbReference>
<dbReference type="InterPro" id="IPR019398">
    <property type="entry name" value="Pre-rRNA_process_TSR2"/>
</dbReference>
<feature type="region of interest" description="Disordered" evidence="5">
    <location>
        <begin position="126"/>
        <end position="190"/>
    </location>
</feature>
<keyword evidence="7" id="KW-1185">Reference proteome</keyword>
<feature type="compositionally biased region" description="Acidic residues" evidence="5">
    <location>
        <begin position="138"/>
        <end position="156"/>
    </location>
</feature>
<evidence type="ECO:0000256" key="3">
    <source>
        <dbReference type="ARBA" id="ARBA00017551"/>
    </source>
</evidence>
<dbReference type="PANTHER" id="PTHR21250">
    <property type="entry name" value="PRE-RRNA-PROCESSING PROTEIN TSR2 HOMOLOG"/>
    <property type="match status" value="1"/>
</dbReference>
<evidence type="ECO:0000256" key="1">
    <source>
        <dbReference type="ARBA" id="ARBA00002210"/>
    </source>
</evidence>
<dbReference type="EMBL" id="JPKZ01002210">
    <property type="protein sequence ID" value="KHN77941.1"/>
    <property type="molecule type" value="Genomic_DNA"/>
</dbReference>
<accession>A0A0B2V3D4</accession>
<comment type="function">
    <text evidence="1">May be involved in 20S pre-rRNA processing.</text>
</comment>
<name>A0A0B2V3D4_TOXCA</name>
<keyword evidence="4" id="KW-0698">rRNA processing</keyword>
<evidence type="ECO:0000313" key="7">
    <source>
        <dbReference type="Proteomes" id="UP000031036"/>
    </source>
</evidence>
<proteinExistence type="inferred from homology"/>
<protein>
    <recommendedName>
        <fullName evidence="3">Pre-rRNA-processing protein TSR2 homolog</fullName>
    </recommendedName>
</protein>
<organism evidence="6 7">
    <name type="scientific">Toxocara canis</name>
    <name type="common">Canine roundworm</name>
    <dbReference type="NCBI Taxonomy" id="6265"/>
    <lineage>
        <taxon>Eukaryota</taxon>
        <taxon>Metazoa</taxon>
        <taxon>Ecdysozoa</taxon>
        <taxon>Nematoda</taxon>
        <taxon>Chromadorea</taxon>
        <taxon>Rhabditida</taxon>
        <taxon>Spirurina</taxon>
        <taxon>Ascaridomorpha</taxon>
        <taxon>Ascaridoidea</taxon>
        <taxon>Toxocaridae</taxon>
        <taxon>Toxocara</taxon>
    </lineage>
</organism>
<dbReference type="STRING" id="6265.A0A0B2V3D4"/>
<evidence type="ECO:0000313" key="6">
    <source>
        <dbReference type="EMBL" id="KHN77941.1"/>
    </source>
</evidence>
<dbReference type="GO" id="GO:0006364">
    <property type="term" value="P:rRNA processing"/>
    <property type="evidence" value="ECO:0007669"/>
    <property type="project" value="UniProtKB-KW"/>
</dbReference>
<dbReference type="Proteomes" id="UP000031036">
    <property type="component" value="Unassembled WGS sequence"/>
</dbReference>
<evidence type="ECO:0000256" key="2">
    <source>
        <dbReference type="ARBA" id="ARBA00006524"/>
    </source>
</evidence>
<comment type="similarity">
    <text evidence="2">Belongs to the TSR2 family.</text>
</comment>
<sequence length="190" mass="21715">MNGASDVDGKMMEDSWKKCVERLLRSWTGYQLALKLQCAGPLTNEKALWFTEVLADYVAKTQSLQEEDLIDWIDDILYVDFDLVLEDNSSEWIANSLLKCIQWVKKGEQSQVNDFLTKLPSDTAVEQATAGSRLERNESDDEDEDENMNDEGESENEQQKQTPEVSVSKKNPSRRTVSDEDGWTTILPRK</sequence>
<gene>
    <name evidence="6" type="primary">TSR2</name>
    <name evidence="6" type="ORF">Tcan_07638</name>
</gene>
<feature type="compositionally biased region" description="Polar residues" evidence="5">
    <location>
        <begin position="159"/>
        <end position="170"/>
    </location>
</feature>
<dbReference type="AlphaFoldDB" id="A0A0B2V3D4"/>
<evidence type="ECO:0000256" key="5">
    <source>
        <dbReference type="SAM" id="MobiDB-lite"/>
    </source>
</evidence>
<comment type="caution">
    <text evidence="6">The sequence shown here is derived from an EMBL/GenBank/DDBJ whole genome shotgun (WGS) entry which is preliminary data.</text>
</comment>
<reference evidence="6 7" key="1">
    <citation type="submission" date="2014-11" db="EMBL/GenBank/DDBJ databases">
        <title>Genetic blueprint of the zoonotic pathogen Toxocara canis.</title>
        <authorList>
            <person name="Zhu X.-Q."/>
            <person name="Korhonen P.K."/>
            <person name="Cai H."/>
            <person name="Young N.D."/>
            <person name="Nejsum P."/>
            <person name="von Samson-Himmelstjerna G."/>
            <person name="Boag P.R."/>
            <person name="Tan P."/>
            <person name="Li Q."/>
            <person name="Min J."/>
            <person name="Yang Y."/>
            <person name="Wang X."/>
            <person name="Fang X."/>
            <person name="Hall R.S."/>
            <person name="Hofmann A."/>
            <person name="Sternberg P.W."/>
            <person name="Jex A.R."/>
            <person name="Gasser R.B."/>
        </authorList>
    </citation>
    <scope>NUCLEOTIDE SEQUENCE [LARGE SCALE GENOMIC DNA]</scope>
    <source>
        <strain evidence="6">PN_DK_2014</strain>
    </source>
</reference>